<accession>C5BQK3</accession>
<evidence type="ECO:0000313" key="3">
    <source>
        <dbReference type="Proteomes" id="UP000009080"/>
    </source>
</evidence>
<organism evidence="2 3">
    <name type="scientific">Teredinibacter turnerae (strain ATCC 39867 / T7901)</name>
    <dbReference type="NCBI Taxonomy" id="377629"/>
    <lineage>
        <taxon>Bacteria</taxon>
        <taxon>Pseudomonadati</taxon>
        <taxon>Pseudomonadota</taxon>
        <taxon>Gammaproteobacteria</taxon>
        <taxon>Cellvibrionales</taxon>
        <taxon>Cellvibrionaceae</taxon>
        <taxon>Teredinibacter</taxon>
    </lineage>
</organism>
<keyword evidence="1" id="KW-0812">Transmembrane</keyword>
<keyword evidence="1" id="KW-0472">Membrane</keyword>
<proteinExistence type="predicted"/>
<dbReference type="RefSeq" id="WP_015818759.1">
    <property type="nucleotide sequence ID" value="NC_012997.1"/>
</dbReference>
<name>C5BQK3_TERTT</name>
<reference evidence="2 3" key="1">
    <citation type="journal article" date="2009" name="PLoS ONE">
        <title>The complete genome of Teredinibacter turnerae T7901: an intracellular endosymbiont of marine wood-boring bivalves (shipworms).</title>
        <authorList>
            <person name="Yang J.C."/>
            <person name="Madupu R."/>
            <person name="Durkin A.S."/>
            <person name="Ekborg N.A."/>
            <person name="Pedamallu C.S."/>
            <person name="Hostetler J.B."/>
            <person name="Radune D."/>
            <person name="Toms B.S."/>
            <person name="Henrissat B."/>
            <person name="Coutinho P.M."/>
            <person name="Schwarz S."/>
            <person name="Field L."/>
            <person name="Trindade-Silva A.E."/>
            <person name="Soares C.A.G."/>
            <person name="Elshahawi S."/>
            <person name="Hanora A."/>
            <person name="Schmidt E.W."/>
            <person name="Haygood M.G."/>
            <person name="Posfai J."/>
            <person name="Benner J."/>
            <person name="Madinger C."/>
            <person name="Nove J."/>
            <person name="Anton B."/>
            <person name="Chaudhary K."/>
            <person name="Foster J."/>
            <person name="Holman A."/>
            <person name="Kumar S."/>
            <person name="Lessard P.A."/>
            <person name="Luyten Y.A."/>
            <person name="Slatko B."/>
            <person name="Wood N."/>
            <person name="Wu B."/>
            <person name="Teplitski M."/>
            <person name="Mougous J.D."/>
            <person name="Ward N."/>
            <person name="Eisen J.A."/>
            <person name="Badger J.H."/>
            <person name="Distel D.L."/>
        </authorList>
    </citation>
    <scope>NUCLEOTIDE SEQUENCE [LARGE SCALE GENOMIC DNA]</scope>
    <source>
        <strain evidence="3">ATCC 39867 / T7901</strain>
    </source>
</reference>
<evidence type="ECO:0008006" key="4">
    <source>
        <dbReference type="Google" id="ProtNLM"/>
    </source>
</evidence>
<dbReference type="Gene3D" id="3.40.630.30">
    <property type="match status" value="1"/>
</dbReference>
<feature type="transmembrane region" description="Helical" evidence="1">
    <location>
        <begin position="294"/>
        <end position="313"/>
    </location>
</feature>
<gene>
    <name evidence="2" type="ordered locus">TERTU_3337</name>
</gene>
<dbReference type="EMBL" id="CP001614">
    <property type="protein sequence ID" value="ACR12647.1"/>
    <property type="molecule type" value="Genomic_DNA"/>
</dbReference>
<keyword evidence="3" id="KW-1185">Reference proteome</keyword>
<feature type="transmembrane region" description="Helical" evidence="1">
    <location>
        <begin position="267"/>
        <end position="288"/>
    </location>
</feature>
<keyword evidence="1" id="KW-1133">Transmembrane helix</keyword>
<dbReference type="KEGG" id="ttu:TERTU_3337"/>
<sequence>MKFSANYQLREIKNPSYPDAIDAVDIYMNTTHPCIRTDSNAIFYWLENYHNIYDDKLCALAFYMNDIVIGFAQLCYFIEEKIVVIDYVSIDPGYRKHNVFFEFCDHIFEYIKNEFRDYLFIITELAKMQNPTQKCDNFEIMSRLLGMVGFYELDVDYVQLELSSKNHESFLEAGLFVNPRPAGDFLKKETVCEILHVLYIKHYLRWYEVQPRQDYDEYKIKAHQTYKTSSKKLKKNINLKSTETELLKNNNLAQPTALRGASFSWPVFYMVSIFSSTLIIVALLKLLSAEKSDFIQLFLLIFLSFLMITGIILPATQKTVRQYLTIILKIWKNK</sequence>
<dbReference type="Proteomes" id="UP000009080">
    <property type="component" value="Chromosome"/>
</dbReference>
<dbReference type="eggNOG" id="ENOG5033DJ3">
    <property type="taxonomic scope" value="Bacteria"/>
</dbReference>
<dbReference type="AlphaFoldDB" id="C5BQK3"/>
<protein>
    <recommendedName>
        <fullName evidence="4">N-acetyltransferase domain-containing protein</fullName>
    </recommendedName>
</protein>
<evidence type="ECO:0000256" key="1">
    <source>
        <dbReference type="SAM" id="Phobius"/>
    </source>
</evidence>
<evidence type="ECO:0000313" key="2">
    <source>
        <dbReference type="EMBL" id="ACR12647.1"/>
    </source>
</evidence>
<dbReference type="OrthoDB" id="5365404at2"/>
<dbReference type="InterPro" id="IPR016181">
    <property type="entry name" value="Acyl_CoA_acyltransferase"/>
</dbReference>
<dbReference type="HOGENOM" id="CLU_831356_0_0_6"/>
<dbReference type="SUPFAM" id="SSF55729">
    <property type="entry name" value="Acyl-CoA N-acyltransferases (Nat)"/>
    <property type="match status" value="1"/>
</dbReference>